<reference evidence="13 14" key="1">
    <citation type="submission" date="2015-03" db="EMBL/GenBank/DDBJ databases">
        <title>Genome Sequence of Kiloniella spongiae MEBiC09566, isolated from a marine sponge.</title>
        <authorList>
            <person name="Shao Z."/>
            <person name="Wang L."/>
            <person name="Li X."/>
        </authorList>
    </citation>
    <scope>NUCLEOTIDE SEQUENCE [LARGE SCALE GENOMIC DNA]</scope>
    <source>
        <strain evidence="13 14">MEBiC09566</strain>
    </source>
</reference>
<dbReference type="InterPro" id="IPR003445">
    <property type="entry name" value="Cat_transpt"/>
</dbReference>
<evidence type="ECO:0000256" key="11">
    <source>
        <dbReference type="PIRSR" id="PIRSR006247-1"/>
    </source>
</evidence>
<evidence type="ECO:0000256" key="2">
    <source>
        <dbReference type="ARBA" id="ARBA00022448"/>
    </source>
</evidence>
<comment type="function">
    <text evidence="10">Low-affinity potassium transport system. Interacts with Trk system potassium uptake protein TrkA.</text>
</comment>
<dbReference type="EMBL" id="LAQL01000014">
    <property type="protein sequence ID" value="KLN59496.1"/>
    <property type="molecule type" value="Genomic_DNA"/>
</dbReference>
<keyword evidence="3 10" id="KW-1003">Cell membrane</keyword>
<feature type="binding site" evidence="11">
    <location>
        <position position="111"/>
    </location>
    <ligand>
        <name>K(+)</name>
        <dbReference type="ChEBI" id="CHEBI:29103"/>
    </ligand>
</feature>
<feature type="transmembrane region" description="Helical" evidence="12">
    <location>
        <begin position="40"/>
        <end position="58"/>
    </location>
</feature>
<feature type="transmembrane region" description="Helical" evidence="12">
    <location>
        <begin position="454"/>
        <end position="475"/>
    </location>
</feature>
<feature type="transmembrane region" description="Helical" evidence="12">
    <location>
        <begin position="7"/>
        <end position="28"/>
    </location>
</feature>
<sequence>MIKFRPVVFVTGILLSIMAIAMIIPAIVDAAAGHPDWRVFATSSALSLSIGISMVLATNATWTAFSLREAFVITNLAWLTIAIAGAIPLAFSELELSITDAFFESMSGITTTGSTIIVGLDETPPGILLWRGILQWLGGIGIIVMAVAILPILQVGGMQMFRVEAFEADKVLPKAAQIAAAIAIFYVFITIGAAIVLSLLGMSGFDAVVHAMTSIATGGFSTYDASIGHFQDPKIHWAISAFMVLGSIPFILYLRVIRGDFKSLIKDSQVKTFLIILGLSIALITYWLIADNGYSFATALRLSAFNVISLMTGSGFTTADYGMWGGFALALLFILMFVGGCAGSTTCGIKIFRLQVLYSTAEAQLNRLIQPNGIFFPTYNGNPIPENVSDSVMSFFFLFAVSFVLLAVGLGFSGLDFITAVSGAATAIANVGPGLGETIGPAGNFQPLPDSAKWLMSAGMLLGRLELFTIMVMILPRFWRG</sequence>
<feature type="transmembrane region" description="Helical" evidence="12">
    <location>
        <begin position="235"/>
        <end position="257"/>
    </location>
</feature>
<evidence type="ECO:0000256" key="10">
    <source>
        <dbReference type="PIRNR" id="PIRNR006247"/>
    </source>
</evidence>
<dbReference type="GO" id="GO:0005886">
    <property type="term" value="C:plasma membrane"/>
    <property type="evidence" value="ECO:0007669"/>
    <property type="project" value="UniProtKB-SubCell"/>
</dbReference>
<feature type="binding site" evidence="11">
    <location>
        <position position="430"/>
    </location>
    <ligand>
        <name>K(+)</name>
        <dbReference type="ChEBI" id="CHEBI:29103"/>
    </ligand>
</feature>
<dbReference type="PANTHER" id="PTHR32024">
    <property type="entry name" value="TRK SYSTEM POTASSIUM UPTAKE PROTEIN TRKG-RELATED"/>
    <property type="match status" value="1"/>
</dbReference>
<dbReference type="PATRIC" id="fig|1489064.4.peg.433"/>
<accession>A0A0H2MBD7</accession>
<keyword evidence="7 12" id="KW-1133">Transmembrane helix</keyword>
<evidence type="ECO:0000256" key="1">
    <source>
        <dbReference type="ARBA" id="ARBA00004651"/>
    </source>
</evidence>
<keyword evidence="9 10" id="KW-0472">Membrane</keyword>
<keyword evidence="10" id="KW-0997">Cell inner membrane</keyword>
<comment type="caution">
    <text evidence="13">The sequence shown here is derived from an EMBL/GenBank/DDBJ whole genome shotgun (WGS) entry which is preliminary data.</text>
</comment>
<proteinExistence type="inferred from homology"/>
<dbReference type="STRING" id="1489064.WH96_17200"/>
<feature type="binding site" evidence="11">
    <location>
        <position position="218"/>
    </location>
    <ligand>
        <name>K(+)</name>
        <dbReference type="ChEBI" id="CHEBI:29103"/>
    </ligand>
</feature>
<feature type="transmembrane region" description="Helical" evidence="12">
    <location>
        <begin position="178"/>
        <end position="200"/>
    </location>
</feature>
<evidence type="ECO:0000256" key="9">
    <source>
        <dbReference type="ARBA" id="ARBA00023136"/>
    </source>
</evidence>
<dbReference type="Proteomes" id="UP000035444">
    <property type="component" value="Unassembled WGS sequence"/>
</dbReference>
<evidence type="ECO:0000256" key="4">
    <source>
        <dbReference type="ARBA" id="ARBA00022538"/>
    </source>
</evidence>
<dbReference type="RefSeq" id="WP_047765472.1">
    <property type="nucleotide sequence ID" value="NZ_LAQL01000014.1"/>
</dbReference>
<dbReference type="AlphaFoldDB" id="A0A0H2MBD7"/>
<keyword evidence="6 10" id="KW-0630">Potassium</keyword>
<comment type="similarity">
    <text evidence="10">Belongs to the TrkH potassium transport family.</text>
</comment>
<name>A0A0H2MBD7_9PROT</name>
<dbReference type="GO" id="GO:0046872">
    <property type="term" value="F:metal ion binding"/>
    <property type="evidence" value="ECO:0007669"/>
    <property type="project" value="UniProtKB-KW"/>
</dbReference>
<keyword evidence="5 12" id="KW-0812">Transmembrane</keyword>
<feature type="transmembrane region" description="Helical" evidence="12">
    <location>
        <begin position="321"/>
        <end position="343"/>
    </location>
</feature>
<keyword evidence="2 10" id="KW-0813">Transport</keyword>
<dbReference type="PIRSF" id="PIRSF006247">
    <property type="entry name" value="TrkH"/>
    <property type="match status" value="1"/>
</dbReference>
<evidence type="ECO:0000256" key="12">
    <source>
        <dbReference type="SAM" id="Phobius"/>
    </source>
</evidence>
<gene>
    <name evidence="13" type="ORF">WH96_17200</name>
</gene>
<keyword evidence="11" id="KW-0479">Metal-binding</keyword>
<feature type="binding site" evidence="11">
    <location>
        <position position="431"/>
    </location>
    <ligand>
        <name>K(+)</name>
        <dbReference type="ChEBI" id="CHEBI:29103"/>
    </ligand>
</feature>
<keyword evidence="14" id="KW-1185">Reference proteome</keyword>
<feature type="transmembrane region" description="Helical" evidence="12">
    <location>
        <begin position="70"/>
        <end position="91"/>
    </location>
</feature>
<feature type="transmembrane region" description="Helical" evidence="12">
    <location>
        <begin position="269"/>
        <end position="289"/>
    </location>
</feature>
<evidence type="ECO:0000256" key="3">
    <source>
        <dbReference type="ARBA" id="ARBA00022475"/>
    </source>
</evidence>
<dbReference type="Pfam" id="PF02386">
    <property type="entry name" value="TrkH"/>
    <property type="match status" value="1"/>
</dbReference>
<evidence type="ECO:0000313" key="14">
    <source>
        <dbReference type="Proteomes" id="UP000035444"/>
    </source>
</evidence>
<dbReference type="GO" id="GO:0015379">
    <property type="term" value="F:potassium:chloride symporter activity"/>
    <property type="evidence" value="ECO:0007669"/>
    <property type="project" value="InterPro"/>
</dbReference>
<dbReference type="PANTHER" id="PTHR32024:SF3">
    <property type="entry name" value="TRK SYSTEM POTASSIUM UPTAKE PROTEIN"/>
    <property type="match status" value="1"/>
</dbReference>
<keyword evidence="8 10" id="KW-0406">Ion transport</keyword>
<evidence type="ECO:0000256" key="8">
    <source>
        <dbReference type="ARBA" id="ARBA00023065"/>
    </source>
</evidence>
<dbReference type="InterPro" id="IPR004772">
    <property type="entry name" value="TrkH"/>
</dbReference>
<organism evidence="13 14">
    <name type="scientific">Kiloniella spongiae</name>
    <dbReference type="NCBI Taxonomy" id="1489064"/>
    <lineage>
        <taxon>Bacteria</taxon>
        <taxon>Pseudomonadati</taxon>
        <taxon>Pseudomonadota</taxon>
        <taxon>Alphaproteobacteria</taxon>
        <taxon>Rhodospirillales</taxon>
        <taxon>Kiloniellaceae</taxon>
        <taxon>Kiloniella</taxon>
    </lineage>
</organism>
<feature type="binding site" evidence="11">
    <location>
        <position position="112"/>
    </location>
    <ligand>
        <name>K(+)</name>
        <dbReference type="ChEBI" id="CHEBI:29103"/>
    </ligand>
</feature>
<evidence type="ECO:0000256" key="6">
    <source>
        <dbReference type="ARBA" id="ARBA00022958"/>
    </source>
</evidence>
<evidence type="ECO:0000256" key="7">
    <source>
        <dbReference type="ARBA" id="ARBA00022989"/>
    </source>
</evidence>
<feature type="transmembrane region" description="Helical" evidence="12">
    <location>
        <begin position="392"/>
        <end position="412"/>
    </location>
</feature>
<comment type="subcellular location">
    <subcellularLocation>
        <location evidence="10">Cell inner membrane</location>
        <topology evidence="10">Multi-pass membrane protein</topology>
    </subcellularLocation>
    <subcellularLocation>
        <location evidence="1">Cell membrane</location>
        <topology evidence="1">Multi-pass membrane protein</topology>
    </subcellularLocation>
</comment>
<dbReference type="OrthoDB" id="9810952at2"/>
<keyword evidence="4 10" id="KW-0633">Potassium transport</keyword>
<evidence type="ECO:0000313" key="13">
    <source>
        <dbReference type="EMBL" id="KLN59496.1"/>
    </source>
</evidence>
<feature type="transmembrane region" description="Helical" evidence="12">
    <location>
        <begin position="133"/>
        <end position="157"/>
    </location>
</feature>
<protein>
    <recommendedName>
        <fullName evidence="10">Trk system potassium uptake protein</fullName>
    </recommendedName>
</protein>
<evidence type="ECO:0000256" key="5">
    <source>
        <dbReference type="ARBA" id="ARBA00022692"/>
    </source>
</evidence>